<dbReference type="EMBL" id="CP041166">
    <property type="protein sequence ID" value="QFR43833.1"/>
    <property type="molecule type" value="Genomic_DNA"/>
</dbReference>
<sequence>MKKVLMKIALAAILLSPLSAAASQSAEKLLLVITTEDSLTQFMAMVLGNQVQAKGADVEILLCGKAGDLAVKGSKEILLKPKDVSAQMLMKKMMKGGAKVEICPPYLPNAGKTKADLIDGVSVAQPAKVADTILEKDTKILSY</sequence>
<evidence type="ECO:0000256" key="1">
    <source>
        <dbReference type="SAM" id="SignalP"/>
    </source>
</evidence>
<dbReference type="InterPro" id="IPR027396">
    <property type="entry name" value="DsrEFH-like"/>
</dbReference>
<feature type="chain" id="PRO_5042523423" description="DsrE/DsrF-like family protein" evidence="1">
    <location>
        <begin position="23"/>
        <end position="143"/>
    </location>
</feature>
<evidence type="ECO:0008006" key="4">
    <source>
        <dbReference type="Google" id="ProtNLM"/>
    </source>
</evidence>
<proteinExistence type="predicted"/>
<dbReference type="AlphaFoldDB" id="A0AAJ4A4P1"/>
<dbReference type="KEGG" id="suln:FJR47_07870"/>
<gene>
    <name evidence="2" type="ORF">FJR47_07870</name>
</gene>
<evidence type="ECO:0000313" key="3">
    <source>
        <dbReference type="Proteomes" id="UP000326061"/>
    </source>
</evidence>
<dbReference type="RefSeq" id="WP_152299894.1">
    <property type="nucleotide sequence ID" value="NZ_CP041166.1"/>
</dbReference>
<protein>
    <recommendedName>
        <fullName evidence="4">DsrE/DsrF-like family protein</fullName>
    </recommendedName>
</protein>
<accession>A0AAJ4A4P1</accession>
<reference evidence="3" key="1">
    <citation type="submission" date="2019-06" db="EMBL/GenBank/DDBJ databases">
        <title>Sulfurimonas gotlandica sp. nov., a chemoautotrophic and psychrotolerant epsilonproteobacterium isolated from a pelagic redoxcline, and an emended description of the genus Sulfurimonas.</title>
        <authorList>
            <person name="Wang S."/>
            <person name="Jiang L."/>
            <person name="Shao Z."/>
        </authorList>
    </citation>
    <scope>NUCLEOTIDE SEQUENCE [LARGE SCALE GENOMIC DNA]</scope>
    <source>
        <strain evidence="3">1-1N</strain>
    </source>
</reference>
<dbReference type="SUPFAM" id="SSF75169">
    <property type="entry name" value="DsrEFH-like"/>
    <property type="match status" value="1"/>
</dbReference>
<evidence type="ECO:0000313" key="2">
    <source>
        <dbReference type="EMBL" id="QFR43833.1"/>
    </source>
</evidence>
<feature type="signal peptide" evidence="1">
    <location>
        <begin position="1"/>
        <end position="22"/>
    </location>
</feature>
<keyword evidence="3" id="KW-1185">Reference proteome</keyword>
<name>A0AAJ4A4P1_9BACT</name>
<keyword evidence="1" id="KW-0732">Signal</keyword>
<dbReference type="Proteomes" id="UP000326061">
    <property type="component" value="Chromosome"/>
</dbReference>
<dbReference type="Gene3D" id="3.40.1260.10">
    <property type="entry name" value="DsrEFH-like"/>
    <property type="match status" value="1"/>
</dbReference>
<organism evidence="2 3">
    <name type="scientific">Sulfurimonas xiamenensis</name>
    <dbReference type="NCBI Taxonomy" id="2590021"/>
    <lineage>
        <taxon>Bacteria</taxon>
        <taxon>Pseudomonadati</taxon>
        <taxon>Campylobacterota</taxon>
        <taxon>Epsilonproteobacteria</taxon>
        <taxon>Campylobacterales</taxon>
        <taxon>Sulfurimonadaceae</taxon>
        <taxon>Sulfurimonas</taxon>
    </lineage>
</organism>